<organism evidence="1">
    <name type="scientific">Bracon brevicornis</name>
    <dbReference type="NCBI Taxonomy" id="1563983"/>
    <lineage>
        <taxon>Eukaryota</taxon>
        <taxon>Metazoa</taxon>
        <taxon>Ecdysozoa</taxon>
        <taxon>Arthropoda</taxon>
        <taxon>Hexapoda</taxon>
        <taxon>Insecta</taxon>
        <taxon>Pterygota</taxon>
        <taxon>Neoptera</taxon>
        <taxon>Endopterygota</taxon>
        <taxon>Hymenoptera</taxon>
        <taxon>Apocrita</taxon>
        <taxon>Ichneumonoidea</taxon>
        <taxon>Braconidae</taxon>
        <taxon>Braconinae</taxon>
        <taxon>Bracon</taxon>
    </lineage>
</organism>
<reference evidence="1" key="1">
    <citation type="submission" date="2020-07" db="EMBL/GenBank/DDBJ databases">
        <authorList>
            <person name="Ferguson B K."/>
        </authorList>
    </citation>
    <scope>NUCLEOTIDE SEQUENCE</scope>
    <source>
        <strain evidence="1">L06</strain>
    </source>
</reference>
<accession>A0A6V7KRU8</accession>
<gene>
    <name evidence="1" type="ORF">BBRV_LOCUS86900</name>
    <name evidence="2" type="ORF">BBRV_LOCUS86952</name>
</gene>
<dbReference type="AlphaFoldDB" id="A0A6V7KRU8"/>
<evidence type="ECO:0000313" key="1">
    <source>
        <dbReference type="EMBL" id="CAD1566743.1"/>
    </source>
</evidence>
<evidence type="ECO:0000313" key="2">
    <source>
        <dbReference type="EMBL" id="CAD1566766.1"/>
    </source>
</evidence>
<sequence>MEGLKNAIWATFYHLQSTDDNPQHHKCMSGKNSWCSYQKALATTGVENFKHDYTPLPQDVAQAIKPVYEALSQDQLLARCLGGFTQNANESLNQLIWRIAPKKLSGSRQIVEFASYVAASTFKENEIRGPSGPG</sequence>
<dbReference type="EMBL" id="CADCXW020000305">
    <property type="protein sequence ID" value="CAD1566743.1"/>
    <property type="molecule type" value="Genomic_DNA"/>
</dbReference>
<proteinExistence type="predicted"/>
<protein>
    <submittedName>
        <fullName evidence="1">Uncharacterized protein</fullName>
    </submittedName>
</protein>
<name>A0A6V7KRU8_9HYME</name>
<dbReference type="EMBL" id="CADCXW020000306">
    <property type="protein sequence ID" value="CAD1566766.1"/>
    <property type="molecule type" value="Genomic_DNA"/>
</dbReference>